<dbReference type="Pfam" id="PF06057">
    <property type="entry name" value="VirJ"/>
    <property type="match status" value="1"/>
</dbReference>
<gene>
    <name evidence="3" type="ORF">EDD54_0285</name>
</gene>
<sequence length="461" mass="47513">MNLTLRPVPAVLLVAGIAAAAVAAGVLLPAEPLPQADDLVIAEVVRPFEPTGVAFLFSGTDGWGLAEQIEARGLATGGAIVVGVDLKKTFAKAEAGAADGECAYFVSDVESVSQQLQRSAGGSLYRDPVVLGAGVGGTMALAVAAQTPDATVGRTVAVDPGAALPLERELCSGGAHRRDPNGGWIYGMQEGPLPDPVTVVRTPAAPEDGVAHVDDIVRAGYALNLTTSERTASAALVEAGRFALAGGGGGDGRPLADLPLTVLKAKPAYDTMAIVLSGDGGWRDIDRDLANVLAEKGVPTIGLDSLRYFWSEKKPATVAADLGRIVDTYAKLWKVRQVVLIGYSFGADALPAAYLQMAPEVAAKVKLVSLLALAPTSDFEIKVGGWVGFQGDGDLTAPDIAKMPAGLVQCIYGSDDDETACPTLSPDHVELVKLEGGHHFDGAYDVLADPILARLKPKPAG</sequence>
<dbReference type="SUPFAM" id="SSF53474">
    <property type="entry name" value="alpha/beta-Hydrolases"/>
    <property type="match status" value="2"/>
</dbReference>
<comment type="caution">
    <text evidence="3">The sequence shown here is derived from an EMBL/GenBank/DDBJ whole genome shotgun (WGS) entry which is preliminary data.</text>
</comment>
<dbReference type="EMBL" id="SNXY01000006">
    <property type="protein sequence ID" value="TDP86414.1"/>
    <property type="molecule type" value="Genomic_DNA"/>
</dbReference>
<dbReference type="InterPro" id="IPR029058">
    <property type="entry name" value="AB_hydrolase_fold"/>
</dbReference>
<feature type="signal peptide" evidence="1">
    <location>
        <begin position="1"/>
        <end position="23"/>
    </location>
</feature>
<accession>A0A4R6RJ42</accession>
<dbReference type="Gene3D" id="3.40.50.1820">
    <property type="entry name" value="alpha/beta hydrolase"/>
    <property type="match status" value="2"/>
</dbReference>
<evidence type="ECO:0000256" key="1">
    <source>
        <dbReference type="SAM" id="SignalP"/>
    </source>
</evidence>
<evidence type="ECO:0000313" key="3">
    <source>
        <dbReference type="EMBL" id="TDP86414.1"/>
    </source>
</evidence>
<dbReference type="InterPro" id="IPR011225">
    <property type="entry name" value="IV_sec_VirJ"/>
</dbReference>
<dbReference type="OrthoDB" id="9807916at2"/>
<protein>
    <submittedName>
        <fullName evidence="3">Type IV secretory pathway VirJ component</fullName>
    </submittedName>
</protein>
<feature type="domain" description="Bacterial virulence" evidence="2">
    <location>
        <begin position="270"/>
        <end position="456"/>
    </location>
</feature>
<feature type="chain" id="PRO_5020437817" evidence="1">
    <location>
        <begin position="24"/>
        <end position="461"/>
    </location>
</feature>
<keyword evidence="4" id="KW-1185">Reference proteome</keyword>
<dbReference type="PIRSF" id="PIRSF029063">
    <property type="entry name" value="IV_sec_VirJ"/>
    <property type="match status" value="1"/>
</dbReference>
<proteinExistence type="predicted"/>
<evidence type="ECO:0000259" key="2">
    <source>
        <dbReference type="Pfam" id="PF06057"/>
    </source>
</evidence>
<dbReference type="RefSeq" id="WP_126537267.1">
    <property type="nucleotide sequence ID" value="NZ_BSPM01000008.1"/>
</dbReference>
<reference evidence="3 4" key="1">
    <citation type="submission" date="2019-03" db="EMBL/GenBank/DDBJ databases">
        <title>Genomic Encyclopedia of Type Strains, Phase IV (KMG-IV): sequencing the most valuable type-strain genomes for metagenomic binning, comparative biology and taxonomic classification.</title>
        <authorList>
            <person name="Goeker M."/>
        </authorList>
    </citation>
    <scope>NUCLEOTIDE SEQUENCE [LARGE SCALE GENOMIC DNA]</scope>
    <source>
        <strain evidence="3 4">DSM 102969</strain>
    </source>
</reference>
<dbReference type="InterPro" id="IPR010333">
    <property type="entry name" value="VirJ"/>
</dbReference>
<dbReference type="Proteomes" id="UP000294547">
    <property type="component" value="Unassembled WGS sequence"/>
</dbReference>
<name>A0A4R6RJ42_9HYPH</name>
<dbReference type="AlphaFoldDB" id="A0A4R6RJ42"/>
<evidence type="ECO:0000313" key="4">
    <source>
        <dbReference type="Proteomes" id="UP000294547"/>
    </source>
</evidence>
<keyword evidence="1" id="KW-0732">Signal</keyword>
<organism evidence="3 4">
    <name type="scientific">Oharaeibacter diazotrophicus</name>
    <dbReference type="NCBI Taxonomy" id="1920512"/>
    <lineage>
        <taxon>Bacteria</taxon>
        <taxon>Pseudomonadati</taxon>
        <taxon>Pseudomonadota</taxon>
        <taxon>Alphaproteobacteria</taxon>
        <taxon>Hyphomicrobiales</taxon>
        <taxon>Pleomorphomonadaceae</taxon>
        <taxon>Oharaeibacter</taxon>
    </lineage>
</organism>